<proteinExistence type="predicted"/>
<protein>
    <submittedName>
        <fullName evidence="2">Uncharacterized protein</fullName>
    </submittedName>
</protein>
<feature type="region of interest" description="Disordered" evidence="1">
    <location>
        <begin position="1"/>
        <end position="31"/>
    </location>
</feature>
<evidence type="ECO:0000256" key="1">
    <source>
        <dbReference type="SAM" id="MobiDB-lite"/>
    </source>
</evidence>
<dbReference type="Proteomes" id="UP000050525">
    <property type="component" value="Unassembled WGS sequence"/>
</dbReference>
<dbReference type="AlphaFoldDB" id="A0A151N5F8"/>
<sequence length="92" mass="10406">MNSSSDCKPSAPVLFPNSLPSPKGKWSATGQLIPTEGAGERQIAQLWSRKSFTFQDYTDHSHHLPWDVKRSAAHDRVPQPKTTKLFQWTPFN</sequence>
<organism evidence="2 3">
    <name type="scientific">Alligator mississippiensis</name>
    <name type="common">American alligator</name>
    <dbReference type="NCBI Taxonomy" id="8496"/>
    <lineage>
        <taxon>Eukaryota</taxon>
        <taxon>Metazoa</taxon>
        <taxon>Chordata</taxon>
        <taxon>Craniata</taxon>
        <taxon>Vertebrata</taxon>
        <taxon>Euteleostomi</taxon>
        <taxon>Archelosauria</taxon>
        <taxon>Archosauria</taxon>
        <taxon>Crocodylia</taxon>
        <taxon>Alligatoridae</taxon>
        <taxon>Alligatorinae</taxon>
        <taxon>Alligator</taxon>
    </lineage>
</organism>
<evidence type="ECO:0000313" key="3">
    <source>
        <dbReference type="Proteomes" id="UP000050525"/>
    </source>
</evidence>
<evidence type="ECO:0000313" key="2">
    <source>
        <dbReference type="EMBL" id="KYO32046.1"/>
    </source>
</evidence>
<reference evidence="2 3" key="1">
    <citation type="journal article" date="2012" name="Genome Biol.">
        <title>Sequencing three crocodilian genomes to illuminate the evolution of archosaurs and amniotes.</title>
        <authorList>
            <person name="St John J.A."/>
            <person name="Braun E.L."/>
            <person name="Isberg S.R."/>
            <person name="Miles L.G."/>
            <person name="Chong A.Y."/>
            <person name="Gongora J."/>
            <person name="Dalzell P."/>
            <person name="Moran C."/>
            <person name="Bed'hom B."/>
            <person name="Abzhanov A."/>
            <person name="Burgess S.C."/>
            <person name="Cooksey A.M."/>
            <person name="Castoe T.A."/>
            <person name="Crawford N.G."/>
            <person name="Densmore L.D."/>
            <person name="Drew J.C."/>
            <person name="Edwards S.V."/>
            <person name="Faircloth B.C."/>
            <person name="Fujita M.K."/>
            <person name="Greenwold M.J."/>
            <person name="Hoffmann F.G."/>
            <person name="Howard J.M."/>
            <person name="Iguchi T."/>
            <person name="Janes D.E."/>
            <person name="Khan S.Y."/>
            <person name="Kohno S."/>
            <person name="de Koning A.J."/>
            <person name="Lance S.L."/>
            <person name="McCarthy F.M."/>
            <person name="McCormack J.E."/>
            <person name="Merchant M.E."/>
            <person name="Peterson D.G."/>
            <person name="Pollock D.D."/>
            <person name="Pourmand N."/>
            <person name="Raney B.J."/>
            <person name="Roessler K.A."/>
            <person name="Sanford J.R."/>
            <person name="Sawyer R.H."/>
            <person name="Schmidt C.J."/>
            <person name="Triplett E.W."/>
            <person name="Tuberville T.D."/>
            <person name="Venegas-Anaya M."/>
            <person name="Howard J.T."/>
            <person name="Jarvis E.D."/>
            <person name="Guillette L.J.Jr."/>
            <person name="Glenn T.C."/>
            <person name="Green R.E."/>
            <person name="Ray D.A."/>
        </authorList>
    </citation>
    <scope>NUCLEOTIDE SEQUENCE [LARGE SCALE GENOMIC DNA]</scope>
    <source>
        <strain evidence="2">KSC_2009_1</strain>
    </source>
</reference>
<name>A0A151N5F8_ALLMI</name>
<gene>
    <name evidence="2" type="ORF">Y1Q_0007069</name>
</gene>
<comment type="caution">
    <text evidence="2">The sequence shown here is derived from an EMBL/GenBank/DDBJ whole genome shotgun (WGS) entry which is preliminary data.</text>
</comment>
<dbReference type="EMBL" id="AKHW03004004">
    <property type="protein sequence ID" value="KYO32046.1"/>
    <property type="molecule type" value="Genomic_DNA"/>
</dbReference>
<keyword evidence="3" id="KW-1185">Reference proteome</keyword>
<accession>A0A151N5F8</accession>